<evidence type="ECO:0000256" key="5">
    <source>
        <dbReference type="ARBA" id="ARBA00023157"/>
    </source>
</evidence>
<proteinExistence type="inferred from homology"/>
<dbReference type="Pfam" id="PF00089">
    <property type="entry name" value="Trypsin"/>
    <property type="match status" value="1"/>
</dbReference>
<sequence length="330" mass="37372">YFLLTHIICFNTITFICGAVVFRISGMEYYFLLCMFFVVRMSTDRVEEERIIGGRYAKKGEFPYAVVISYRPFSSSCGGGILSPLYVLTACHCTVTVTEPFGGLPERKNGDYSNTRVVAGSLARDFPHDQGYQLRWVFRWMQHPKCKPLLTGEWIYDISVIQVASPFFFNELVQPILIPTIQYKLFQIVKLYQVVQRTCHVAGWGFTVARGSRREKYFNASKYLKALAIRLLPPFYCNMLLCEYSRFYKCIENFALETPDRLCAATKHSRAGTICGGDSGSALVCGGVAVGVVSYSSGCTLLDDPVVYARIDKSFDFISKYYIHSPNYIG</sequence>
<dbReference type="InterPro" id="IPR001254">
    <property type="entry name" value="Trypsin_dom"/>
</dbReference>
<accession>A0A0A9XV60</accession>
<dbReference type="GO" id="GO:0006508">
    <property type="term" value="P:proteolysis"/>
    <property type="evidence" value="ECO:0007669"/>
    <property type="project" value="UniProtKB-KW"/>
</dbReference>
<protein>
    <submittedName>
        <fullName evidence="8">Serine protease 27</fullName>
    </submittedName>
</protein>
<dbReference type="InterPro" id="IPR033116">
    <property type="entry name" value="TRYPSIN_SER"/>
</dbReference>
<evidence type="ECO:0000256" key="3">
    <source>
        <dbReference type="ARBA" id="ARBA00022801"/>
    </source>
</evidence>
<evidence type="ECO:0000256" key="2">
    <source>
        <dbReference type="ARBA" id="ARBA00022670"/>
    </source>
</evidence>
<evidence type="ECO:0000256" key="6">
    <source>
        <dbReference type="SAM" id="Phobius"/>
    </source>
</evidence>
<dbReference type="InterPro" id="IPR009003">
    <property type="entry name" value="Peptidase_S1_PA"/>
</dbReference>
<dbReference type="EMBL" id="GBHO01020318">
    <property type="protein sequence ID" value="JAG23286.1"/>
    <property type="molecule type" value="Transcribed_RNA"/>
</dbReference>
<evidence type="ECO:0000256" key="1">
    <source>
        <dbReference type="ARBA" id="ARBA00007664"/>
    </source>
</evidence>
<evidence type="ECO:0000256" key="4">
    <source>
        <dbReference type="ARBA" id="ARBA00022825"/>
    </source>
</evidence>
<dbReference type="PANTHER" id="PTHR24276">
    <property type="entry name" value="POLYSERASE-RELATED"/>
    <property type="match status" value="1"/>
</dbReference>
<keyword evidence="6" id="KW-1133">Transmembrane helix</keyword>
<keyword evidence="3" id="KW-0378">Hydrolase</keyword>
<dbReference type="PRINTS" id="PR00722">
    <property type="entry name" value="CHYMOTRYPSIN"/>
</dbReference>
<feature type="non-terminal residue" evidence="8">
    <location>
        <position position="330"/>
    </location>
</feature>
<keyword evidence="2 8" id="KW-0645">Protease</keyword>
<feature type="non-terminal residue" evidence="8">
    <location>
        <position position="1"/>
    </location>
</feature>
<reference evidence="8" key="1">
    <citation type="journal article" date="2014" name="PLoS ONE">
        <title>Transcriptome-Based Identification of ABC Transporters in the Western Tarnished Plant Bug Lygus hesperus.</title>
        <authorList>
            <person name="Hull J.J."/>
            <person name="Chaney K."/>
            <person name="Geib S.M."/>
            <person name="Fabrick J.A."/>
            <person name="Brent C.S."/>
            <person name="Walsh D."/>
            <person name="Lavine L.C."/>
        </authorList>
    </citation>
    <scope>NUCLEOTIDE SEQUENCE</scope>
</reference>
<gene>
    <name evidence="8" type="primary">Prss27_1</name>
    <name evidence="8" type="ORF">CM83_1784</name>
</gene>
<dbReference type="InterPro" id="IPR043504">
    <property type="entry name" value="Peptidase_S1_PA_chymotrypsin"/>
</dbReference>
<keyword evidence="5" id="KW-1015">Disulfide bond</keyword>
<dbReference type="AlphaFoldDB" id="A0A0A9XV60"/>
<reference evidence="8" key="2">
    <citation type="submission" date="2014-07" db="EMBL/GenBank/DDBJ databases">
        <authorList>
            <person name="Hull J."/>
        </authorList>
    </citation>
    <scope>NUCLEOTIDE SEQUENCE</scope>
</reference>
<dbReference type="Gene3D" id="2.40.10.10">
    <property type="entry name" value="Trypsin-like serine proteases"/>
    <property type="match status" value="1"/>
</dbReference>
<keyword evidence="4" id="KW-0720">Serine protease</keyword>
<dbReference type="PROSITE" id="PS00135">
    <property type="entry name" value="TRYPSIN_SER"/>
    <property type="match status" value="1"/>
</dbReference>
<keyword evidence="6" id="KW-0472">Membrane</keyword>
<dbReference type="PROSITE" id="PS50240">
    <property type="entry name" value="TRYPSIN_DOM"/>
    <property type="match status" value="1"/>
</dbReference>
<organism evidence="8">
    <name type="scientific">Lygus hesperus</name>
    <name type="common">Western plant bug</name>
    <dbReference type="NCBI Taxonomy" id="30085"/>
    <lineage>
        <taxon>Eukaryota</taxon>
        <taxon>Metazoa</taxon>
        <taxon>Ecdysozoa</taxon>
        <taxon>Arthropoda</taxon>
        <taxon>Hexapoda</taxon>
        <taxon>Insecta</taxon>
        <taxon>Pterygota</taxon>
        <taxon>Neoptera</taxon>
        <taxon>Paraneoptera</taxon>
        <taxon>Hemiptera</taxon>
        <taxon>Heteroptera</taxon>
        <taxon>Panheteroptera</taxon>
        <taxon>Cimicomorpha</taxon>
        <taxon>Miridae</taxon>
        <taxon>Mirini</taxon>
        <taxon>Lygus</taxon>
    </lineage>
</organism>
<dbReference type="PANTHER" id="PTHR24276:SF98">
    <property type="entry name" value="FI18310P1-RELATED"/>
    <property type="match status" value="1"/>
</dbReference>
<dbReference type="SUPFAM" id="SSF50494">
    <property type="entry name" value="Trypsin-like serine proteases"/>
    <property type="match status" value="1"/>
</dbReference>
<evidence type="ECO:0000259" key="7">
    <source>
        <dbReference type="PROSITE" id="PS50240"/>
    </source>
</evidence>
<name>A0A0A9XV60_LYGHE</name>
<dbReference type="InterPro" id="IPR050430">
    <property type="entry name" value="Peptidase_S1"/>
</dbReference>
<feature type="transmembrane region" description="Helical" evidence="6">
    <location>
        <begin position="12"/>
        <end position="39"/>
    </location>
</feature>
<evidence type="ECO:0000313" key="8">
    <source>
        <dbReference type="EMBL" id="JAG23286.1"/>
    </source>
</evidence>
<comment type="similarity">
    <text evidence="1">Belongs to the peptidase S1 family.</text>
</comment>
<dbReference type="SMART" id="SM00020">
    <property type="entry name" value="Tryp_SPc"/>
    <property type="match status" value="1"/>
</dbReference>
<dbReference type="GO" id="GO:0004252">
    <property type="term" value="F:serine-type endopeptidase activity"/>
    <property type="evidence" value="ECO:0007669"/>
    <property type="project" value="InterPro"/>
</dbReference>
<keyword evidence="6" id="KW-0812">Transmembrane</keyword>
<dbReference type="InterPro" id="IPR001314">
    <property type="entry name" value="Peptidase_S1A"/>
</dbReference>
<feature type="domain" description="Peptidase S1" evidence="7">
    <location>
        <begin position="51"/>
        <end position="323"/>
    </location>
</feature>